<keyword evidence="2" id="KW-1185">Reference proteome</keyword>
<evidence type="ECO:0000313" key="2">
    <source>
        <dbReference type="Proteomes" id="UP001183809"/>
    </source>
</evidence>
<dbReference type="Gene3D" id="1.10.150.280">
    <property type="entry name" value="AF1531-like domain"/>
    <property type="match status" value="1"/>
</dbReference>
<reference evidence="2" key="1">
    <citation type="submission" date="2023-07" db="EMBL/GenBank/DDBJ databases">
        <title>30 novel species of actinomycetes from the DSMZ collection.</title>
        <authorList>
            <person name="Nouioui I."/>
        </authorList>
    </citation>
    <scope>NUCLEOTIDE SEQUENCE [LARGE SCALE GENOMIC DNA]</scope>
    <source>
        <strain evidence="2">DSM 41699</strain>
    </source>
</reference>
<dbReference type="RefSeq" id="WP_311696449.1">
    <property type="nucleotide sequence ID" value="NZ_JAVREY010000019.1"/>
</dbReference>
<accession>A0ABU2TVC4</accession>
<dbReference type="SUPFAM" id="SSF47781">
    <property type="entry name" value="RuvA domain 2-like"/>
    <property type="match status" value="1"/>
</dbReference>
<dbReference type="InterPro" id="IPR010994">
    <property type="entry name" value="RuvA_2-like"/>
</dbReference>
<sequence>MGRPDLSRQYEDGGLIDLNSAPAHVIAKACSIEPSSAERIVATRQELGSFSSLDEVFVYAEVEQGTAARIRDYALLLPR</sequence>
<protein>
    <submittedName>
        <fullName evidence="1">Helix-hairpin-helix domain-containing protein</fullName>
    </submittedName>
</protein>
<name>A0ABU2TVC4_9ACTN</name>
<dbReference type="EMBL" id="JAVREY010000019">
    <property type="protein sequence ID" value="MDT0464861.1"/>
    <property type="molecule type" value="Genomic_DNA"/>
</dbReference>
<proteinExistence type="predicted"/>
<dbReference type="Proteomes" id="UP001183809">
    <property type="component" value="Unassembled WGS sequence"/>
</dbReference>
<comment type="caution">
    <text evidence="1">The sequence shown here is derived from an EMBL/GenBank/DDBJ whole genome shotgun (WGS) entry which is preliminary data.</text>
</comment>
<evidence type="ECO:0000313" key="1">
    <source>
        <dbReference type="EMBL" id="MDT0464861.1"/>
    </source>
</evidence>
<organism evidence="1 2">
    <name type="scientific">Streptomyces gibsoniae</name>
    <dbReference type="NCBI Taxonomy" id="3075529"/>
    <lineage>
        <taxon>Bacteria</taxon>
        <taxon>Bacillati</taxon>
        <taxon>Actinomycetota</taxon>
        <taxon>Actinomycetes</taxon>
        <taxon>Kitasatosporales</taxon>
        <taxon>Streptomycetaceae</taxon>
        <taxon>Streptomyces</taxon>
    </lineage>
</organism>
<gene>
    <name evidence="1" type="ORF">RM764_17905</name>
</gene>
<dbReference type="Pfam" id="PF12836">
    <property type="entry name" value="HHH_3"/>
    <property type="match status" value="1"/>
</dbReference>